<keyword evidence="1" id="KW-0378">Hydrolase</keyword>
<dbReference type="Proteomes" id="UP001141950">
    <property type="component" value="Unassembled WGS sequence"/>
</dbReference>
<dbReference type="EMBL" id="JANIPJ010000012">
    <property type="protein sequence ID" value="MCR2805569.1"/>
    <property type="molecule type" value="Genomic_DNA"/>
</dbReference>
<accession>A0A9X2MRM0</accession>
<dbReference type="RefSeq" id="WP_257448173.1">
    <property type="nucleotide sequence ID" value="NZ_JANIPJ010000012.1"/>
</dbReference>
<keyword evidence="2" id="KW-1185">Reference proteome</keyword>
<evidence type="ECO:0000313" key="1">
    <source>
        <dbReference type="EMBL" id="MCR2805569.1"/>
    </source>
</evidence>
<keyword evidence="1" id="KW-0645">Protease</keyword>
<comment type="caution">
    <text evidence="1">The sequence shown here is derived from an EMBL/GenBank/DDBJ whole genome shotgun (WGS) entry which is preliminary data.</text>
</comment>
<reference evidence="1" key="1">
    <citation type="submission" date="2022-08" db="EMBL/GenBank/DDBJ databases">
        <title>The genomic sequence of strain Paenibacillus sp. SCIV0701.</title>
        <authorList>
            <person name="Zhao H."/>
        </authorList>
    </citation>
    <scope>NUCLEOTIDE SEQUENCE</scope>
    <source>
        <strain evidence="1">SCIV0701</strain>
    </source>
</reference>
<name>A0A9X2MRM0_9BACL</name>
<organism evidence="1 2">
    <name type="scientific">Paenibacillus soyae</name>
    <dbReference type="NCBI Taxonomy" id="2969249"/>
    <lineage>
        <taxon>Bacteria</taxon>
        <taxon>Bacillati</taxon>
        <taxon>Bacillota</taxon>
        <taxon>Bacilli</taxon>
        <taxon>Bacillales</taxon>
        <taxon>Paenibacillaceae</taxon>
        <taxon>Paenibacillus</taxon>
    </lineage>
</organism>
<sequence>MAWDDEAVTRTRFEAANDDSFGYYPQWISSGMEQLAG</sequence>
<keyword evidence="1" id="KW-0031">Aminopeptidase</keyword>
<evidence type="ECO:0000313" key="2">
    <source>
        <dbReference type="Proteomes" id="UP001141950"/>
    </source>
</evidence>
<protein>
    <submittedName>
        <fullName evidence="1">Aminopeptidase</fullName>
    </submittedName>
</protein>
<dbReference type="GO" id="GO:0004177">
    <property type="term" value="F:aminopeptidase activity"/>
    <property type="evidence" value="ECO:0007669"/>
    <property type="project" value="UniProtKB-KW"/>
</dbReference>
<gene>
    <name evidence="1" type="ORF">NQZ67_16895</name>
</gene>
<proteinExistence type="predicted"/>
<dbReference type="AlphaFoldDB" id="A0A9X2MRM0"/>